<name>D8T5N7_SELML</name>
<dbReference type="HOGENOM" id="CLU_092505_1_0_1"/>
<comment type="similarity">
    <text evidence="2">Belongs to the peptidase A22B family.</text>
</comment>
<dbReference type="OMA" id="EASEMWN"/>
<evidence type="ECO:0000256" key="5">
    <source>
        <dbReference type="ARBA" id="ARBA00022989"/>
    </source>
</evidence>
<dbReference type="KEGG" id="smo:SELMODRAFT_161262"/>
<dbReference type="InterPro" id="IPR006639">
    <property type="entry name" value="Preselin/SPP"/>
</dbReference>
<dbReference type="GO" id="GO:0042500">
    <property type="term" value="F:aspartic endopeptidase activity, intramembrane cleaving"/>
    <property type="evidence" value="ECO:0000318"/>
    <property type="project" value="GO_Central"/>
</dbReference>
<dbReference type="GO" id="GO:0098553">
    <property type="term" value="C:lumenal side of endoplasmic reticulum membrane"/>
    <property type="evidence" value="ECO:0000318"/>
    <property type="project" value="GO_Central"/>
</dbReference>
<dbReference type="PANTHER" id="PTHR12174">
    <property type="entry name" value="SIGNAL PEPTIDE PEPTIDASE"/>
    <property type="match status" value="1"/>
</dbReference>
<evidence type="ECO:0000256" key="6">
    <source>
        <dbReference type="ARBA" id="ARBA00023136"/>
    </source>
</evidence>
<dbReference type="STRING" id="88036.D8T5N7"/>
<dbReference type="SMART" id="SM00730">
    <property type="entry name" value="PSN"/>
    <property type="match status" value="1"/>
</dbReference>
<dbReference type="GO" id="GO:0006465">
    <property type="term" value="P:signal peptide processing"/>
    <property type="evidence" value="ECO:0000318"/>
    <property type="project" value="GO_Central"/>
</dbReference>
<dbReference type="GO" id="GO:0033619">
    <property type="term" value="P:membrane protein proteolysis"/>
    <property type="evidence" value="ECO:0000318"/>
    <property type="project" value="GO_Central"/>
</dbReference>
<evidence type="ECO:0000256" key="4">
    <source>
        <dbReference type="ARBA" id="ARBA00022801"/>
    </source>
</evidence>
<evidence type="ECO:0000313" key="9">
    <source>
        <dbReference type="Proteomes" id="UP000001514"/>
    </source>
</evidence>
<dbReference type="PANTHER" id="PTHR12174:SF73">
    <property type="entry name" value="SIGNAL PEPTIDE PEPTIDASE DOMAIN CONTAINING PROTEIN"/>
    <property type="match status" value="1"/>
</dbReference>
<dbReference type="AlphaFoldDB" id="D8T5N7"/>
<gene>
    <name evidence="8" type="ORF">SELMODRAFT_161262</name>
</gene>
<feature type="transmembrane region" description="Helical" evidence="7">
    <location>
        <begin position="78"/>
        <end position="97"/>
    </location>
</feature>
<feature type="transmembrane region" description="Helical" evidence="7">
    <location>
        <begin position="118"/>
        <end position="140"/>
    </location>
</feature>
<dbReference type="GO" id="GO:0098554">
    <property type="term" value="C:cytoplasmic side of endoplasmic reticulum membrane"/>
    <property type="evidence" value="ECO:0000318"/>
    <property type="project" value="GO_Central"/>
</dbReference>
<dbReference type="Gramene" id="EFJ07997">
    <property type="protein sequence ID" value="EFJ07997"/>
    <property type="gene ID" value="SELMODRAFT_161262"/>
</dbReference>
<accession>D8T5N7</accession>
<dbReference type="InterPro" id="IPR007369">
    <property type="entry name" value="Peptidase_A22B_SPP"/>
</dbReference>
<comment type="subcellular location">
    <subcellularLocation>
        <location evidence="1">Endomembrane system</location>
        <topology evidence="1">Multi-pass membrane protein</topology>
    </subcellularLocation>
</comment>
<dbReference type="Proteomes" id="UP000001514">
    <property type="component" value="Unassembled WGS sequence"/>
</dbReference>
<keyword evidence="5 7" id="KW-1133">Transmembrane helix</keyword>
<dbReference type="eggNOG" id="KOG2443">
    <property type="taxonomic scope" value="Eukaryota"/>
</dbReference>
<evidence type="ECO:0000256" key="1">
    <source>
        <dbReference type="ARBA" id="ARBA00004127"/>
    </source>
</evidence>
<sequence>MAVCIVTELLQLLSVGSFSTAAVMLCGLLLYDVFWVFGSSQIFGDNVMVTVATSSAFDGPVKLVFPSWKAEVAHPESILGLGDIAAPGLLIALMLRFDQARCAGLQNNTIPAAPQKTYFSNSVIAYVAGLTLTVVANSVSGAAQPALLYLVPCLLSSAILTALSKSEAPLLFSYKDERPPDDEAQL</sequence>
<proteinExistence type="inferred from homology"/>
<dbReference type="InParanoid" id="D8T5N7"/>
<keyword evidence="6 7" id="KW-0472">Membrane</keyword>
<evidence type="ECO:0000256" key="3">
    <source>
        <dbReference type="ARBA" id="ARBA00022692"/>
    </source>
</evidence>
<reference evidence="8 9" key="1">
    <citation type="journal article" date="2011" name="Science">
        <title>The Selaginella genome identifies genetic changes associated with the evolution of vascular plants.</title>
        <authorList>
            <person name="Banks J.A."/>
            <person name="Nishiyama T."/>
            <person name="Hasebe M."/>
            <person name="Bowman J.L."/>
            <person name="Gribskov M."/>
            <person name="dePamphilis C."/>
            <person name="Albert V.A."/>
            <person name="Aono N."/>
            <person name="Aoyama T."/>
            <person name="Ambrose B.A."/>
            <person name="Ashton N.W."/>
            <person name="Axtell M.J."/>
            <person name="Barker E."/>
            <person name="Barker M.S."/>
            <person name="Bennetzen J.L."/>
            <person name="Bonawitz N.D."/>
            <person name="Chapple C."/>
            <person name="Cheng C."/>
            <person name="Correa L.G."/>
            <person name="Dacre M."/>
            <person name="DeBarry J."/>
            <person name="Dreyer I."/>
            <person name="Elias M."/>
            <person name="Engstrom E.M."/>
            <person name="Estelle M."/>
            <person name="Feng L."/>
            <person name="Finet C."/>
            <person name="Floyd S.K."/>
            <person name="Frommer W.B."/>
            <person name="Fujita T."/>
            <person name="Gramzow L."/>
            <person name="Gutensohn M."/>
            <person name="Harholt J."/>
            <person name="Hattori M."/>
            <person name="Heyl A."/>
            <person name="Hirai T."/>
            <person name="Hiwatashi Y."/>
            <person name="Ishikawa M."/>
            <person name="Iwata M."/>
            <person name="Karol K.G."/>
            <person name="Koehler B."/>
            <person name="Kolukisaoglu U."/>
            <person name="Kubo M."/>
            <person name="Kurata T."/>
            <person name="Lalonde S."/>
            <person name="Li K."/>
            <person name="Li Y."/>
            <person name="Litt A."/>
            <person name="Lyons E."/>
            <person name="Manning G."/>
            <person name="Maruyama T."/>
            <person name="Michael T.P."/>
            <person name="Mikami K."/>
            <person name="Miyazaki S."/>
            <person name="Morinaga S."/>
            <person name="Murata T."/>
            <person name="Mueller-Roeber B."/>
            <person name="Nelson D.R."/>
            <person name="Obara M."/>
            <person name="Oguri Y."/>
            <person name="Olmstead R.G."/>
            <person name="Onodera N."/>
            <person name="Petersen B.L."/>
            <person name="Pils B."/>
            <person name="Prigge M."/>
            <person name="Rensing S.A."/>
            <person name="Riano-Pachon D.M."/>
            <person name="Roberts A.W."/>
            <person name="Sato Y."/>
            <person name="Scheller H.V."/>
            <person name="Schulz B."/>
            <person name="Schulz C."/>
            <person name="Shakirov E.V."/>
            <person name="Shibagaki N."/>
            <person name="Shinohara N."/>
            <person name="Shippen D.E."/>
            <person name="Soerensen I."/>
            <person name="Sotooka R."/>
            <person name="Sugimoto N."/>
            <person name="Sugita M."/>
            <person name="Sumikawa N."/>
            <person name="Tanurdzic M."/>
            <person name="Theissen G."/>
            <person name="Ulvskov P."/>
            <person name="Wakazuki S."/>
            <person name="Weng J.K."/>
            <person name="Willats W.W."/>
            <person name="Wipf D."/>
            <person name="Wolf P.G."/>
            <person name="Yang L."/>
            <person name="Zimmer A.D."/>
            <person name="Zhu Q."/>
            <person name="Mitros T."/>
            <person name="Hellsten U."/>
            <person name="Loque D."/>
            <person name="Otillar R."/>
            <person name="Salamov A."/>
            <person name="Schmutz J."/>
            <person name="Shapiro H."/>
            <person name="Lindquist E."/>
            <person name="Lucas S."/>
            <person name="Rokhsar D."/>
            <person name="Grigoriev I.V."/>
        </authorList>
    </citation>
    <scope>NUCLEOTIDE SEQUENCE [LARGE SCALE GENOMIC DNA]</scope>
</reference>
<keyword evidence="9" id="KW-1185">Reference proteome</keyword>
<feature type="transmembrane region" description="Helical" evidence="7">
    <location>
        <begin position="12"/>
        <end position="31"/>
    </location>
</feature>
<dbReference type="Pfam" id="PF04258">
    <property type="entry name" value="Peptidase_A22B"/>
    <property type="match status" value="1"/>
</dbReference>
<evidence type="ECO:0000313" key="8">
    <source>
        <dbReference type="EMBL" id="EFJ07997.1"/>
    </source>
</evidence>
<evidence type="ECO:0000256" key="2">
    <source>
        <dbReference type="ARBA" id="ARBA00006859"/>
    </source>
</evidence>
<evidence type="ECO:0000256" key="7">
    <source>
        <dbReference type="SAM" id="Phobius"/>
    </source>
</evidence>
<dbReference type="EMBL" id="GL377678">
    <property type="protein sequence ID" value="EFJ07997.1"/>
    <property type="molecule type" value="Genomic_DNA"/>
</dbReference>
<evidence type="ECO:0008006" key="10">
    <source>
        <dbReference type="Google" id="ProtNLM"/>
    </source>
</evidence>
<protein>
    <recommendedName>
        <fullName evidence="10">Peptidase A22B, signal peptide peptidase</fullName>
    </recommendedName>
</protein>
<keyword evidence="4" id="KW-0378">Hydrolase</keyword>
<organism evidence="9">
    <name type="scientific">Selaginella moellendorffii</name>
    <name type="common">Spikemoss</name>
    <dbReference type="NCBI Taxonomy" id="88036"/>
    <lineage>
        <taxon>Eukaryota</taxon>
        <taxon>Viridiplantae</taxon>
        <taxon>Streptophyta</taxon>
        <taxon>Embryophyta</taxon>
        <taxon>Tracheophyta</taxon>
        <taxon>Lycopodiopsida</taxon>
        <taxon>Selaginellales</taxon>
        <taxon>Selaginellaceae</taxon>
        <taxon>Selaginella</taxon>
    </lineage>
</organism>
<dbReference type="OrthoDB" id="29661at2759"/>
<keyword evidence="3 7" id="KW-0812">Transmembrane</keyword>